<dbReference type="EMBL" id="JAERKB010000007">
    <property type="protein sequence ID" value="MBS0969552.1"/>
    <property type="molecule type" value="Genomic_DNA"/>
</dbReference>
<name>A0ABS5JI37_9GAMM</name>
<organism evidence="1 2">
    <name type="scientific">Nissabacter archeti</name>
    <dbReference type="NCBI Taxonomy" id="1917880"/>
    <lineage>
        <taxon>Bacteria</taxon>
        <taxon>Pseudomonadati</taxon>
        <taxon>Pseudomonadota</taxon>
        <taxon>Gammaproteobacteria</taxon>
        <taxon>Enterobacterales</taxon>
        <taxon>Yersiniaceae</taxon>
        <taxon>Nissabacter</taxon>
    </lineage>
</organism>
<proteinExistence type="predicted"/>
<accession>A0ABS5JI37</accession>
<evidence type="ECO:0000313" key="1">
    <source>
        <dbReference type="EMBL" id="MBS0969552.1"/>
    </source>
</evidence>
<feature type="non-terminal residue" evidence="1">
    <location>
        <position position="1"/>
    </location>
</feature>
<protein>
    <recommendedName>
        <fullName evidence="3">DUF2345 domain-containing protein</fullName>
    </recommendedName>
</protein>
<comment type="caution">
    <text evidence="1">The sequence shown here is derived from an EMBL/GenBank/DDBJ whole genome shotgun (WGS) entry which is preliminary data.</text>
</comment>
<reference evidence="2" key="2">
    <citation type="submission" date="2023-07" db="EMBL/GenBank/DDBJ databases">
        <title>Genome-inferred correspondence between phylogeny and metabolic traits in the wild Drosophila gut microbiome.</title>
        <authorList>
            <person name="Bueno E."/>
            <person name="Blow F."/>
            <person name="Douglas A.E."/>
        </authorList>
    </citation>
    <scope>NUCLEOTIDE SEQUENCE [LARGE SCALE GENOMIC DNA]</scope>
    <source>
        <strain evidence="2">JGM97</strain>
    </source>
</reference>
<dbReference type="Proteomes" id="UP000680634">
    <property type="component" value="Unassembled WGS sequence"/>
</dbReference>
<keyword evidence="2" id="KW-1185">Reference proteome</keyword>
<evidence type="ECO:0008006" key="3">
    <source>
        <dbReference type="Google" id="ProtNLM"/>
    </source>
</evidence>
<sequence length="81" mass="9009">LNGGGSYIRIDEDGIESATMGDYVTKAGYYDRKKKARQVVETPELPTLEPDSNYRLSSIKSTDETRSNELIFKPFSGGDTQ</sequence>
<gene>
    <name evidence="1" type="ORF">JK232_11685</name>
</gene>
<reference evidence="1 2" key="1">
    <citation type="submission" date="2020-12" db="EMBL/GenBank/DDBJ databases">
        <authorList>
            <person name="Mcmullen J.G."/>
        </authorList>
    </citation>
    <scope>NUCLEOTIDE SEQUENCE [LARGE SCALE GENOMIC DNA]</scope>
    <source>
        <strain evidence="1 2">JGM97</strain>
    </source>
</reference>
<evidence type="ECO:0000313" key="2">
    <source>
        <dbReference type="Proteomes" id="UP000680634"/>
    </source>
</evidence>